<dbReference type="AlphaFoldDB" id="A0A060IA47"/>
<sequence length="254" mass="28561">MANEPTFASNVMPESGYGSDITGGFNIYSKAYKNDPSIENYIKLRRENPDAEIEVGVIGGIDQLFFMESELRRFAIDPELVAGAMDADPSAISELSLQLMEKMIERRKLSKGGGTHLTRRGLAIPDKLIDWIICCTLDALSWTDNLEVPRDLIVLIRERLCGSNPEYEQASRAHEQRMHAAIMGGQLKARGITPTLRMLAGLLRVAPSTVKRWFAEGEFERETERWSRMFDENGALIPLTDTKVSLRQIDTAQR</sequence>
<evidence type="ECO:0000313" key="1">
    <source>
        <dbReference type="EMBL" id="AIC28526.1"/>
    </source>
</evidence>
<dbReference type="Proteomes" id="UP000027180">
    <property type="component" value="Chromosome"/>
</dbReference>
<gene>
    <name evidence="1" type="ORF">IE4771_CH03446</name>
</gene>
<proteinExistence type="predicted"/>
<accession>A0A060IA47</accession>
<dbReference type="KEGG" id="rei:IE4771_CH03446"/>
<organism evidence="1 2">
    <name type="scientific">Rhizobium etli bv. mimosae str. IE4771</name>
    <dbReference type="NCBI Taxonomy" id="1432050"/>
    <lineage>
        <taxon>Bacteria</taxon>
        <taxon>Pseudomonadati</taxon>
        <taxon>Pseudomonadota</taxon>
        <taxon>Alphaproteobacteria</taxon>
        <taxon>Hyphomicrobiales</taxon>
        <taxon>Rhizobiaceae</taxon>
        <taxon>Rhizobium/Agrobacterium group</taxon>
        <taxon>Rhizobium</taxon>
    </lineage>
</organism>
<protein>
    <submittedName>
        <fullName evidence="1">Uncharacterized protein</fullName>
    </submittedName>
</protein>
<name>A0A060IA47_RHIET</name>
<dbReference type="OrthoDB" id="8420169at2"/>
<dbReference type="RefSeq" id="WP_038690659.1">
    <property type="nucleotide sequence ID" value="NZ_CP006986.1"/>
</dbReference>
<evidence type="ECO:0000313" key="2">
    <source>
        <dbReference type="Proteomes" id="UP000027180"/>
    </source>
</evidence>
<dbReference type="HOGENOM" id="CLU_1093592_0_0_5"/>
<reference evidence="1 2" key="1">
    <citation type="submission" date="2013-12" db="EMBL/GenBank/DDBJ databases">
        <title>Complete genome sequence of Rhizobium etli bv. mimosae IE4771.</title>
        <authorList>
            <person name="Bustos P."/>
            <person name="Santamaria R.I."/>
            <person name="Lozano L."/>
            <person name="Ormeno-Orrillo E."/>
            <person name="Rogel M.A."/>
            <person name="Romero D."/>
            <person name="Cevallos M.A."/>
            <person name="Martinez-Romero E."/>
            <person name="Gonzalez V."/>
        </authorList>
    </citation>
    <scope>NUCLEOTIDE SEQUENCE [LARGE SCALE GENOMIC DNA]</scope>
    <source>
        <strain evidence="1 2">IE4771</strain>
    </source>
</reference>
<dbReference type="EMBL" id="CP006986">
    <property type="protein sequence ID" value="AIC28526.1"/>
    <property type="molecule type" value="Genomic_DNA"/>
</dbReference>